<evidence type="ECO:0000313" key="1">
    <source>
        <dbReference type="EMBL" id="KHQ52537.1"/>
    </source>
</evidence>
<dbReference type="AlphaFoldDB" id="A0A0B3RWR2"/>
<proteinExistence type="predicted"/>
<dbReference type="PANTHER" id="PTHR42685:SF22">
    <property type="entry name" value="CONDITIONED MEDIUM FACTOR RECEPTOR 1"/>
    <property type="match status" value="1"/>
</dbReference>
<comment type="caution">
    <text evidence="1">The sequence shown here is derived from an EMBL/GenBank/DDBJ whole genome shotgun (WGS) entry which is preliminary data.</text>
</comment>
<dbReference type="PATRIC" id="fig|1515334.3.peg.3030"/>
<keyword evidence="2" id="KW-1185">Reference proteome</keyword>
<dbReference type="Proteomes" id="UP000030960">
    <property type="component" value="Unassembled WGS sequence"/>
</dbReference>
<dbReference type="InterPro" id="IPR050407">
    <property type="entry name" value="Geranylgeranyl_reductase"/>
</dbReference>
<organism evidence="1 2">
    <name type="scientific">Mameliella alba</name>
    <dbReference type="NCBI Taxonomy" id="561184"/>
    <lineage>
        <taxon>Bacteria</taxon>
        <taxon>Pseudomonadati</taxon>
        <taxon>Pseudomonadota</taxon>
        <taxon>Alphaproteobacteria</taxon>
        <taxon>Rhodobacterales</taxon>
        <taxon>Roseobacteraceae</taxon>
        <taxon>Mameliella</taxon>
    </lineage>
</organism>
<evidence type="ECO:0000313" key="2">
    <source>
        <dbReference type="Proteomes" id="UP000030960"/>
    </source>
</evidence>
<protein>
    <submittedName>
        <fullName evidence="1">Geranylgeranyl reductase</fullName>
    </submittedName>
</protein>
<dbReference type="PRINTS" id="PR00420">
    <property type="entry name" value="RNGMNOXGNASE"/>
</dbReference>
<dbReference type="OrthoDB" id="417034at2"/>
<dbReference type="STRING" id="561184.SAMN05216376_10949"/>
<dbReference type="NCBIfam" id="TIGR02032">
    <property type="entry name" value="GG-red-SF"/>
    <property type="match status" value="1"/>
</dbReference>
<dbReference type="Pfam" id="PF12831">
    <property type="entry name" value="FAD_oxidored"/>
    <property type="match status" value="1"/>
</dbReference>
<accession>A0A0B3RWR2</accession>
<dbReference type="RefSeq" id="WP_043143039.1">
    <property type="nucleotide sequence ID" value="NZ_JSUQ01000011.1"/>
</dbReference>
<sequence length="388" mass="41165">MTGGRAQASGRFDLIVLGAGPAGSAAAMSAIQAGLRVALVDKARFPRNKLCGGGLTGRAISRYRQTFGGTLPPVPLERRDMFTFHAYGQPLGDSRDAPPLHLGMRYELDAALVEQALAAGAVDFTGQSGGLDPDGPALDLPGGRIEAPLMIAADGVNSPTARTLFGAAFDRARIGFALEVEHPGADPDRPLRIDFGAADWGYGWQFPKPRGTTVGLGGVMSRNADMKAALARYLDQLGLPDTLPVKGQFLPFGDFRAVPGKGRILLAGDAAGLVDPITGEGIAHALDSGALAARAACRALEDAAPDKALAAYTHTLRPIHRGLRHARLLRNLMFRETLRPAFIRSFRSSRTLRGEYLRMMAGETDYGPLMQKMAARLPGFAWRAVSGT</sequence>
<gene>
    <name evidence="1" type="ORF">OA50_03012</name>
</gene>
<reference evidence="1 2" key="1">
    <citation type="submission" date="2014-10" db="EMBL/GenBank/DDBJ databases">
        <title>Genome sequence of Ponticoccus sp. strain UMTAT08 isolated from clonal culture of toxic dinoflagellate Alexandrium tamiyavanichii.</title>
        <authorList>
            <person name="Gan H.Y."/>
            <person name="Muhd D.-D."/>
            <person name="Mohd Noor M.E."/>
            <person name="Yeong Y.S."/>
            <person name="Usup G."/>
        </authorList>
    </citation>
    <scope>NUCLEOTIDE SEQUENCE [LARGE SCALE GENOMIC DNA]</scope>
    <source>
        <strain evidence="1 2">UMTAT08</strain>
    </source>
</reference>
<dbReference type="EMBL" id="JSUQ01000011">
    <property type="protein sequence ID" value="KHQ52537.1"/>
    <property type="molecule type" value="Genomic_DNA"/>
</dbReference>
<dbReference type="InterPro" id="IPR011777">
    <property type="entry name" value="Geranylgeranyl_Rdtase_fam"/>
</dbReference>
<dbReference type="PANTHER" id="PTHR42685">
    <property type="entry name" value="GERANYLGERANYL DIPHOSPHATE REDUCTASE"/>
    <property type="match status" value="1"/>
</dbReference>
<name>A0A0B3RWR2_9RHOB</name>
<dbReference type="SUPFAM" id="SSF51905">
    <property type="entry name" value="FAD/NAD(P)-binding domain"/>
    <property type="match status" value="1"/>
</dbReference>
<dbReference type="InterPro" id="IPR036188">
    <property type="entry name" value="FAD/NAD-bd_sf"/>
</dbReference>
<dbReference type="Gene3D" id="3.50.50.60">
    <property type="entry name" value="FAD/NAD(P)-binding domain"/>
    <property type="match status" value="1"/>
</dbReference>
<dbReference type="GO" id="GO:0016628">
    <property type="term" value="F:oxidoreductase activity, acting on the CH-CH group of donors, NAD or NADP as acceptor"/>
    <property type="evidence" value="ECO:0007669"/>
    <property type="project" value="InterPro"/>
</dbReference>